<evidence type="ECO:0000256" key="1">
    <source>
        <dbReference type="ARBA" id="ARBA00022598"/>
    </source>
</evidence>
<proteinExistence type="predicted"/>
<evidence type="ECO:0000259" key="2">
    <source>
        <dbReference type="PROSITE" id="PS51733"/>
    </source>
</evidence>
<dbReference type="SUPFAM" id="SSF55681">
    <property type="entry name" value="Class II aaRS and biotin synthetases"/>
    <property type="match status" value="1"/>
</dbReference>
<feature type="domain" description="BPL/LPL catalytic" evidence="2">
    <location>
        <begin position="1"/>
        <end position="171"/>
    </location>
</feature>
<dbReference type="EMBL" id="JTDN01000001">
    <property type="protein sequence ID" value="KHL25775.1"/>
    <property type="molecule type" value="Genomic_DNA"/>
</dbReference>
<dbReference type="AlphaFoldDB" id="A0A0B2C0U6"/>
<dbReference type="NCBIfam" id="TIGR00121">
    <property type="entry name" value="birA_ligase"/>
    <property type="match status" value="1"/>
</dbReference>
<name>A0A0B2C0U6_9SPHN</name>
<dbReference type="PANTHER" id="PTHR12835">
    <property type="entry name" value="BIOTIN PROTEIN LIGASE"/>
    <property type="match status" value="1"/>
</dbReference>
<dbReference type="GO" id="GO:0004077">
    <property type="term" value="F:biotin--[biotin carboxyl-carrier protein] ligase activity"/>
    <property type="evidence" value="ECO:0007669"/>
    <property type="project" value="InterPro"/>
</dbReference>
<keyword evidence="1 3" id="KW-0436">Ligase</keyword>
<dbReference type="STRING" id="1572751.PK98_03920"/>
<organism evidence="3 4">
    <name type="scientific">Croceibacterium mercuriale</name>
    <dbReference type="NCBI Taxonomy" id="1572751"/>
    <lineage>
        <taxon>Bacteria</taxon>
        <taxon>Pseudomonadati</taxon>
        <taxon>Pseudomonadota</taxon>
        <taxon>Alphaproteobacteria</taxon>
        <taxon>Sphingomonadales</taxon>
        <taxon>Erythrobacteraceae</taxon>
        <taxon>Croceibacterium</taxon>
    </lineage>
</organism>
<dbReference type="CDD" id="cd16442">
    <property type="entry name" value="BPL"/>
    <property type="match status" value="1"/>
</dbReference>
<evidence type="ECO:0000313" key="4">
    <source>
        <dbReference type="Proteomes" id="UP000030988"/>
    </source>
</evidence>
<dbReference type="InterPro" id="IPR045864">
    <property type="entry name" value="aa-tRNA-synth_II/BPL/LPL"/>
</dbReference>
<accession>A0A0B2C0U6</accession>
<gene>
    <name evidence="3" type="ORF">PK98_03920</name>
</gene>
<keyword evidence="4" id="KW-1185">Reference proteome</keyword>
<dbReference type="Proteomes" id="UP000030988">
    <property type="component" value="Unassembled WGS sequence"/>
</dbReference>
<dbReference type="RefSeq" id="WP_039094438.1">
    <property type="nucleotide sequence ID" value="NZ_JTDN01000001.1"/>
</dbReference>
<dbReference type="InterPro" id="IPR004143">
    <property type="entry name" value="BPL_LPL_catalytic"/>
</dbReference>
<dbReference type="PROSITE" id="PS51733">
    <property type="entry name" value="BPL_LPL_CATALYTIC"/>
    <property type="match status" value="1"/>
</dbReference>
<comment type="caution">
    <text evidence="3">The sequence shown here is derived from an EMBL/GenBank/DDBJ whole genome shotgun (WGS) entry which is preliminary data.</text>
</comment>
<dbReference type="InterPro" id="IPR004408">
    <property type="entry name" value="Biotin_CoA_COase_ligase"/>
</dbReference>
<dbReference type="GO" id="GO:0005737">
    <property type="term" value="C:cytoplasm"/>
    <property type="evidence" value="ECO:0007669"/>
    <property type="project" value="TreeGrafter"/>
</dbReference>
<dbReference type="PANTHER" id="PTHR12835:SF5">
    <property type="entry name" value="BIOTIN--PROTEIN LIGASE"/>
    <property type="match status" value="1"/>
</dbReference>
<sequence>MIEIVADTASTNADLLQRRRSGLPAGEGCWLVADRQHGGRGRQGRAWLDAPGNFMGSTIIVARAGDPPATTLPLACGLAVLEALVPLVPVPGQLQLKWPNDVLLRGGKIAGILLERESDTIIAGIGVNLATAPLVANRQVGTLGKVGPAPDRDSFARNLATAFVRALELWRAEGAPGTIARWLAAAHPVGSALAVHDDAGLRIGGRFAGLEPDGALRLAVDAGAIRVIRAGDVVLEGCEA</sequence>
<evidence type="ECO:0000313" key="3">
    <source>
        <dbReference type="EMBL" id="KHL25775.1"/>
    </source>
</evidence>
<dbReference type="Pfam" id="PF03099">
    <property type="entry name" value="BPL_LplA_LipB"/>
    <property type="match status" value="1"/>
</dbReference>
<protein>
    <submittedName>
        <fullName evidence="3">Biotin--protein ligase</fullName>
    </submittedName>
</protein>
<reference evidence="3 4" key="1">
    <citation type="submission" date="2014-11" db="EMBL/GenBank/DDBJ databases">
        <title>Draft genome sequence of Kirrobacter mercurialis.</title>
        <authorList>
            <person name="Coil D.A."/>
            <person name="Eisen J.A."/>
        </authorList>
    </citation>
    <scope>NUCLEOTIDE SEQUENCE [LARGE SCALE GENOMIC DNA]</scope>
    <source>
        <strain evidence="3 4">Coronado</strain>
    </source>
</reference>
<dbReference type="Gene3D" id="3.30.930.10">
    <property type="entry name" value="Bira Bifunctional Protein, Domain 2"/>
    <property type="match status" value="1"/>
</dbReference>
<dbReference type="OrthoDB" id="9807064at2"/>